<gene>
    <name evidence="2" type="ORF">DMI76_07515</name>
</gene>
<organism evidence="2 3">
    <name type="scientific">Akkermansia massiliensis</name>
    <dbReference type="NCBI Taxonomy" id="2927224"/>
    <lineage>
        <taxon>Bacteria</taxon>
        <taxon>Pseudomonadati</taxon>
        <taxon>Verrucomicrobiota</taxon>
        <taxon>Verrucomicrobiia</taxon>
        <taxon>Verrucomicrobiales</taxon>
        <taxon>Akkermansiaceae</taxon>
        <taxon>Akkermansia</taxon>
    </lineage>
</organism>
<dbReference type="SMART" id="SM00530">
    <property type="entry name" value="HTH_XRE"/>
    <property type="match status" value="1"/>
</dbReference>
<evidence type="ECO:0000313" key="3">
    <source>
        <dbReference type="Proteomes" id="UP000642553"/>
    </source>
</evidence>
<dbReference type="CDD" id="cd00093">
    <property type="entry name" value="HTH_XRE"/>
    <property type="match status" value="1"/>
</dbReference>
<dbReference type="PROSITE" id="PS50943">
    <property type="entry name" value="HTH_CROC1"/>
    <property type="match status" value="1"/>
</dbReference>
<dbReference type="InterPro" id="IPR010982">
    <property type="entry name" value="Lambda_DNA-bd_dom_sf"/>
</dbReference>
<dbReference type="SUPFAM" id="SSF47413">
    <property type="entry name" value="lambda repressor-like DNA-binding domains"/>
    <property type="match status" value="1"/>
</dbReference>
<dbReference type="Gene3D" id="1.10.260.40">
    <property type="entry name" value="lambda repressor-like DNA-binding domains"/>
    <property type="match status" value="1"/>
</dbReference>
<feature type="domain" description="HTH cro/C1-type" evidence="1">
    <location>
        <begin position="16"/>
        <end position="70"/>
    </location>
</feature>
<reference evidence="2" key="1">
    <citation type="submission" date="2018-05" db="EMBL/GenBank/DDBJ databases">
        <title>Complete genome sequnece of Akkermansia muciniphila EB-AMDK-40.</title>
        <authorList>
            <person name="Nam Y.-D."/>
            <person name="Chung W.-H."/>
            <person name="Park Y.S."/>
            <person name="Kang J."/>
        </authorList>
    </citation>
    <scope>NUCLEOTIDE SEQUENCE</scope>
    <source>
        <strain evidence="2">EB-AMDK-40</strain>
    </source>
</reference>
<protein>
    <submittedName>
        <fullName evidence="2">XRE family transcriptional regulator</fullName>
    </submittedName>
</protein>
<evidence type="ECO:0000313" key="2">
    <source>
        <dbReference type="EMBL" id="QHV63215.1"/>
    </source>
</evidence>
<dbReference type="InterPro" id="IPR001387">
    <property type="entry name" value="Cro/C1-type_HTH"/>
</dbReference>
<dbReference type="Pfam" id="PF01381">
    <property type="entry name" value="HTH_3"/>
    <property type="match status" value="1"/>
</dbReference>
<dbReference type="AlphaFoldDB" id="A0AAE6TBM7"/>
<dbReference type="EMBL" id="CP029701">
    <property type="protein sequence ID" value="QHV63215.1"/>
    <property type="molecule type" value="Genomic_DNA"/>
</dbReference>
<dbReference type="RefSeq" id="WP_102722759.1">
    <property type="nucleotide sequence ID" value="NZ_CP029701.1"/>
</dbReference>
<evidence type="ECO:0000259" key="1">
    <source>
        <dbReference type="PROSITE" id="PS50943"/>
    </source>
</evidence>
<accession>A0AAE6TBM7</accession>
<dbReference type="Proteomes" id="UP000642553">
    <property type="component" value="Chromosome"/>
</dbReference>
<sequence length="80" mass="9466">MRNRNSIEEKNLRKILKEKRLELNMTQRDLGELLNTPHTFVNKYEVGERYLTFTEVINICKSLQIDVHSLLDDVMKSSSK</sequence>
<name>A0AAE6TBM7_9BACT</name>
<proteinExistence type="predicted"/>
<dbReference type="GO" id="GO:0003677">
    <property type="term" value="F:DNA binding"/>
    <property type="evidence" value="ECO:0007669"/>
    <property type="project" value="InterPro"/>
</dbReference>